<organism evidence="3 4">
    <name type="scientific">Actinomadura craniellae</name>
    <dbReference type="NCBI Taxonomy" id="2231787"/>
    <lineage>
        <taxon>Bacteria</taxon>
        <taxon>Bacillati</taxon>
        <taxon>Actinomycetota</taxon>
        <taxon>Actinomycetes</taxon>
        <taxon>Streptosporangiales</taxon>
        <taxon>Thermomonosporaceae</taxon>
        <taxon>Actinomadura</taxon>
    </lineage>
</organism>
<dbReference type="SUPFAM" id="SSF51735">
    <property type="entry name" value="NAD(P)-binding Rossmann-fold domains"/>
    <property type="match status" value="1"/>
</dbReference>
<dbReference type="RefSeq" id="WP_111869305.1">
    <property type="nucleotide sequence ID" value="NZ_QLYX01000008.1"/>
</dbReference>
<dbReference type="EMBL" id="QLYX01000008">
    <property type="protein sequence ID" value="RAY13767.1"/>
    <property type="molecule type" value="Genomic_DNA"/>
</dbReference>
<proteinExistence type="inferred from homology"/>
<evidence type="ECO:0000256" key="1">
    <source>
        <dbReference type="ARBA" id="ARBA00007637"/>
    </source>
</evidence>
<protein>
    <submittedName>
        <fullName evidence="3">UDP-glucose 4-epimerase</fullName>
    </submittedName>
</protein>
<dbReference type="PANTHER" id="PTHR43000">
    <property type="entry name" value="DTDP-D-GLUCOSE 4,6-DEHYDRATASE-RELATED"/>
    <property type="match status" value="1"/>
</dbReference>
<evidence type="ECO:0000313" key="3">
    <source>
        <dbReference type="EMBL" id="RAY13767.1"/>
    </source>
</evidence>
<dbReference type="Gene3D" id="3.90.25.10">
    <property type="entry name" value="UDP-galactose 4-epimerase, domain 1"/>
    <property type="match status" value="1"/>
</dbReference>
<evidence type="ECO:0000313" key="4">
    <source>
        <dbReference type="Proteomes" id="UP000251891"/>
    </source>
</evidence>
<comment type="similarity">
    <text evidence="1">Belongs to the NAD(P)-dependent epimerase/dehydratase family.</text>
</comment>
<accession>A0A365H3T9</accession>
<name>A0A365H3T9_9ACTN</name>
<comment type="caution">
    <text evidence="3">The sequence shown here is derived from an EMBL/GenBank/DDBJ whole genome shotgun (WGS) entry which is preliminary data.</text>
</comment>
<reference evidence="3 4" key="1">
    <citation type="submission" date="2018-06" db="EMBL/GenBank/DDBJ databases">
        <title>Actinomadura craniellae sp. nov. isolated from marine sponge Craniella sp.</title>
        <authorList>
            <person name="Li L."/>
            <person name="Xu Q.H."/>
            <person name="Lin H.W."/>
            <person name="Lu Y.H."/>
        </authorList>
    </citation>
    <scope>NUCLEOTIDE SEQUENCE [LARGE SCALE GENOMIC DNA]</scope>
    <source>
        <strain evidence="3 4">LHW63021</strain>
    </source>
</reference>
<dbReference type="Gene3D" id="3.40.50.720">
    <property type="entry name" value="NAD(P)-binding Rossmann-like Domain"/>
    <property type="match status" value="1"/>
</dbReference>
<dbReference type="InterPro" id="IPR036291">
    <property type="entry name" value="NAD(P)-bd_dom_sf"/>
</dbReference>
<dbReference type="Pfam" id="PF01370">
    <property type="entry name" value="Epimerase"/>
    <property type="match status" value="1"/>
</dbReference>
<dbReference type="AlphaFoldDB" id="A0A365H3T9"/>
<feature type="domain" description="NAD-dependent epimerase/dehydratase" evidence="2">
    <location>
        <begin position="3"/>
        <end position="235"/>
    </location>
</feature>
<dbReference type="OrthoDB" id="3505012at2"/>
<dbReference type="InterPro" id="IPR001509">
    <property type="entry name" value="Epimerase_deHydtase"/>
</dbReference>
<dbReference type="Proteomes" id="UP000251891">
    <property type="component" value="Unassembled WGS sequence"/>
</dbReference>
<gene>
    <name evidence="3" type="ORF">DPM19_19125</name>
</gene>
<evidence type="ECO:0000259" key="2">
    <source>
        <dbReference type="Pfam" id="PF01370"/>
    </source>
</evidence>
<keyword evidence="4" id="KW-1185">Reference proteome</keyword>
<sequence>MRILVTGGAGFIGSHLVDAFLDRGDEVTVVDIASEERSVRLNAGAALHRVSVTDAEALTAVVRAARPEVICHLAAQIDVRISVTDPAADAMTNVIGTINVLTAAQEVSARVLFASTGGALYGLDAKIPSPEELLPVPEAPYGTAKYCAEQYIGLFNRLHGGAHSALRLGNVYGPRQDPTGEAGVVSIFCGRALEGERPTVYGDGAQTRDYVYVGDVVAAFLAAADAARPGIWNIGTGRETSVLDLVEVIGRISGAPVEPVFAPARPGELPRSALDVARASRDLNWQAATSMTDGVARVHAWIRDGANPRAPR</sequence>